<dbReference type="PANTHER" id="PTHR23150:SF19">
    <property type="entry name" value="FORMYLGLYCINE-GENERATING ENZYME"/>
    <property type="match status" value="1"/>
</dbReference>
<dbReference type="EMBL" id="JAAHFQ010000148">
    <property type="protein sequence ID" value="NER27920.1"/>
    <property type="molecule type" value="Genomic_DNA"/>
</dbReference>
<evidence type="ECO:0000259" key="1">
    <source>
        <dbReference type="Pfam" id="PF03781"/>
    </source>
</evidence>
<dbReference type="AlphaFoldDB" id="A0A6B3N8J9"/>
<dbReference type="PANTHER" id="PTHR23150">
    <property type="entry name" value="SULFATASE MODIFYING FACTOR 1, 2"/>
    <property type="match status" value="1"/>
</dbReference>
<name>A0A6B3N8J9_9CYAN</name>
<accession>A0A6B3N8J9</accession>
<reference evidence="2" key="1">
    <citation type="submission" date="2019-11" db="EMBL/GenBank/DDBJ databases">
        <title>Genomic insights into an expanded diversity of filamentous marine cyanobacteria reveals the extraordinary biosynthetic potential of Moorea and Okeania.</title>
        <authorList>
            <person name="Ferreira Leao T."/>
            <person name="Wang M."/>
            <person name="Moss N."/>
            <person name="Da Silva R."/>
            <person name="Sanders J."/>
            <person name="Nurk S."/>
            <person name="Gurevich A."/>
            <person name="Humphrey G."/>
            <person name="Reher R."/>
            <person name="Zhu Q."/>
            <person name="Belda-Ferre P."/>
            <person name="Glukhov E."/>
            <person name="Rex R."/>
            <person name="Dorrestein P.C."/>
            <person name="Knight R."/>
            <person name="Pevzner P."/>
            <person name="Gerwick W.H."/>
            <person name="Gerwick L."/>
        </authorList>
    </citation>
    <scope>NUCLEOTIDE SEQUENCE</scope>
    <source>
        <strain evidence="2">SIO1C4</strain>
    </source>
</reference>
<organism evidence="2">
    <name type="scientific">Symploca sp. SIO1C4</name>
    <dbReference type="NCBI Taxonomy" id="2607765"/>
    <lineage>
        <taxon>Bacteria</taxon>
        <taxon>Bacillati</taxon>
        <taxon>Cyanobacteriota</taxon>
        <taxon>Cyanophyceae</taxon>
        <taxon>Coleofasciculales</taxon>
        <taxon>Coleofasciculaceae</taxon>
        <taxon>Symploca</taxon>
    </lineage>
</organism>
<dbReference type="InterPro" id="IPR042095">
    <property type="entry name" value="SUMF_sf"/>
</dbReference>
<comment type="caution">
    <text evidence="2">The sequence shown here is derived from an EMBL/GenBank/DDBJ whole genome shotgun (WGS) entry which is preliminary data.</text>
</comment>
<gene>
    <name evidence="2" type="ORF">F6J89_09855</name>
</gene>
<feature type="domain" description="Sulfatase-modifying factor enzyme-like" evidence="1">
    <location>
        <begin position="9"/>
        <end position="147"/>
    </location>
</feature>
<dbReference type="Pfam" id="PF03781">
    <property type="entry name" value="FGE-sulfatase"/>
    <property type="match status" value="1"/>
</dbReference>
<dbReference type="InterPro" id="IPR051043">
    <property type="entry name" value="Sulfatase_Mod_Factor_Kinase"/>
</dbReference>
<protein>
    <submittedName>
        <fullName evidence="2">Formylglycine-generating enzyme family protein</fullName>
    </submittedName>
</protein>
<dbReference type="InterPro" id="IPR016187">
    <property type="entry name" value="CTDL_fold"/>
</dbReference>
<proteinExistence type="predicted"/>
<sequence>SSKTEHEYRLPTEAEWEYACRAGTTTPFHFGETITPNLANYDGKFSYGLGFKGTYRERTTKVSFFAFANAFGLFDMHGNIWEWCLDDWHENYDCAPTNGDAWVTSNQNKSPVLRGGAWRSGPRVCRSAFRQYSNSSYRFKDTGFRVVCLVLSTH</sequence>
<feature type="non-terminal residue" evidence="2">
    <location>
        <position position="1"/>
    </location>
</feature>
<dbReference type="GO" id="GO:0120147">
    <property type="term" value="F:formylglycine-generating oxidase activity"/>
    <property type="evidence" value="ECO:0007669"/>
    <property type="project" value="TreeGrafter"/>
</dbReference>
<dbReference type="Gene3D" id="3.90.1580.10">
    <property type="entry name" value="paralog of FGE (formylglycine-generating enzyme)"/>
    <property type="match status" value="1"/>
</dbReference>
<dbReference type="InterPro" id="IPR005532">
    <property type="entry name" value="SUMF_dom"/>
</dbReference>
<dbReference type="SUPFAM" id="SSF56436">
    <property type="entry name" value="C-type lectin-like"/>
    <property type="match status" value="1"/>
</dbReference>
<evidence type="ECO:0000313" key="2">
    <source>
        <dbReference type="EMBL" id="NER27920.1"/>
    </source>
</evidence>